<gene>
    <name evidence="11" type="ORF">EHS13_12525</name>
</gene>
<dbReference type="GO" id="GO:0004181">
    <property type="term" value="F:metallocarboxypeptidase activity"/>
    <property type="evidence" value="ECO:0007669"/>
    <property type="project" value="InterPro"/>
</dbReference>
<organism evidence="11 12">
    <name type="scientific">Paenibacillus psychroresistens</name>
    <dbReference type="NCBI Taxonomy" id="1778678"/>
    <lineage>
        <taxon>Bacteria</taxon>
        <taxon>Bacillati</taxon>
        <taxon>Bacillota</taxon>
        <taxon>Bacilli</taxon>
        <taxon>Bacillales</taxon>
        <taxon>Paenibacillaceae</taxon>
        <taxon>Paenibacillus</taxon>
    </lineage>
</organism>
<dbReference type="Proteomes" id="UP000426246">
    <property type="component" value="Chromosome"/>
</dbReference>
<keyword evidence="6" id="KW-0862">Zinc</keyword>
<keyword evidence="12" id="KW-1185">Reference proteome</keyword>
<evidence type="ECO:0000256" key="5">
    <source>
        <dbReference type="ARBA" id="ARBA00022801"/>
    </source>
</evidence>
<evidence type="ECO:0000259" key="10">
    <source>
        <dbReference type="PROSITE" id="PS52035"/>
    </source>
</evidence>
<dbReference type="RefSeq" id="WP_155700687.1">
    <property type="nucleotide sequence ID" value="NZ_CP034235.1"/>
</dbReference>
<comment type="similarity">
    <text evidence="2 8">Belongs to the peptidase M14 family.</text>
</comment>
<evidence type="ECO:0000313" key="12">
    <source>
        <dbReference type="Proteomes" id="UP000426246"/>
    </source>
</evidence>
<dbReference type="PANTHER" id="PTHR11705:SF143">
    <property type="entry name" value="SLL0236 PROTEIN"/>
    <property type="match status" value="1"/>
</dbReference>
<dbReference type="InterPro" id="IPR057246">
    <property type="entry name" value="CARBOXYPEPT_ZN_1"/>
</dbReference>
<evidence type="ECO:0000256" key="9">
    <source>
        <dbReference type="SAM" id="SignalP"/>
    </source>
</evidence>
<dbReference type="InterPro" id="IPR000834">
    <property type="entry name" value="Peptidase_M14"/>
</dbReference>
<keyword evidence="7" id="KW-0482">Metalloprotease</keyword>
<dbReference type="PANTHER" id="PTHR11705">
    <property type="entry name" value="PROTEASE FAMILY M14 CARBOXYPEPTIDASE A,B"/>
    <property type="match status" value="1"/>
</dbReference>
<evidence type="ECO:0000256" key="8">
    <source>
        <dbReference type="PROSITE-ProRule" id="PRU01379"/>
    </source>
</evidence>
<dbReference type="KEGG" id="ppsc:EHS13_12525"/>
<dbReference type="OrthoDB" id="9802862at2"/>
<evidence type="ECO:0000256" key="3">
    <source>
        <dbReference type="ARBA" id="ARBA00022670"/>
    </source>
</evidence>
<dbReference type="CDD" id="cd06229">
    <property type="entry name" value="M14_Endopeptidase_I"/>
    <property type="match status" value="1"/>
</dbReference>
<proteinExistence type="inferred from homology"/>
<evidence type="ECO:0000256" key="4">
    <source>
        <dbReference type="ARBA" id="ARBA00022723"/>
    </source>
</evidence>
<feature type="signal peptide" evidence="9">
    <location>
        <begin position="1"/>
        <end position="25"/>
    </location>
</feature>
<sequence length="467" mass="53157">MYKKLVLVILCLSFILLNLHEESSAETSNIINPNQVYTYEIMTKDIVRLAAAYPDLITYKSIGTTLYGRQIWAVKLGKGTPAVFINASHHAREWLTTTLTMNMIDQYAQAFVNKKKILEFNVQELLNKTSIWFVPMVNPDGVTLQQKGAKAFPTNIRAKLIQMNGGSDDFSKWKANAEGIDPNRQYDADWEHITAISYRPNWKNYKGIAPVQTAEAKTLVNFTKEIKPEIALAYHSAGEILYWNFHTKAENLNRDKKMALTLTYLTGYSLVPDVASPSGGGYTDWFIQEFNKPGFTAEIGRKLGEDELPLSSFGGIWGQNKAVGLYLANEGYKLWKAKNPVTKVALNVTTFENTPLYNDVTGVTYKSMEPQKVMAFEKSGEHWFHIHTSTGDHWIYSKKVIVGETDTISEDIILNEYTNMYDIPFKDDSASAGIITPQVVHKIEQWNDWYKIETWLGDKWIQIKKED</sequence>
<evidence type="ECO:0000256" key="7">
    <source>
        <dbReference type="ARBA" id="ARBA00023049"/>
    </source>
</evidence>
<name>A0A6B8RHF6_9BACL</name>
<dbReference type="GO" id="GO:0006508">
    <property type="term" value="P:proteolysis"/>
    <property type="evidence" value="ECO:0007669"/>
    <property type="project" value="UniProtKB-KW"/>
</dbReference>
<feature type="chain" id="PRO_5025334400" evidence="9">
    <location>
        <begin position="26"/>
        <end position="467"/>
    </location>
</feature>
<dbReference type="AlphaFoldDB" id="A0A6B8RHF6"/>
<keyword evidence="4" id="KW-0479">Metal-binding</keyword>
<evidence type="ECO:0000256" key="1">
    <source>
        <dbReference type="ARBA" id="ARBA00001947"/>
    </source>
</evidence>
<evidence type="ECO:0000313" key="11">
    <source>
        <dbReference type="EMBL" id="QGQ95650.1"/>
    </source>
</evidence>
<feature type="active site" description="Proton donor/acceptor" evidence="8">
    <location>
        <position position="298"/>
    </location>
</feature>
<dbReference type="PROSITE" id="PS52035">
    <property type="entry name" value="PEPTIDASE_M14"/>
    <property type="match status" value="1"/>
</dbReference>
<dbReference type="PRINTS" id="PR00765">
    <property type="entry name" value="CRBOXYPTASEA"/>
</dbReference>
<dbReference type="GO" id="GO:0008270">
    <property type="term" value="F:zinc ion binding"/>
    <property type="evidence" value="ECO:0007669"/>
    <property type="project" value="InterPro"/>
</dbReference>
<dbReference type="EMBL" id="CP034235">
    <property type="protein sequence ID" value="QGQ95650.1"/>
    <property type="molecule type" value="Genomic_DNA"/>
</dbReference>
<dbReference type="SMART" id="SM00631">
    <property type="entry name" value="Zn_pept"/>
    <property type="match status" value="1"/>
</dbReference>
<keyword evidence="3" id="KW-0645">Protease</keyword>
<dbReference type="Pfam" id="PF00246">
    <property type="entry name" value="Peptidase_M14"/>
    <property type="match status" value="1"/>
</dbReference>
<keyword evidence="9" id="KW-0732">Signal</keyword>
<dbReference type="PROSITE" id="PS00132">
    <property type="entry name" value="CARBOXYPEPT_ZN_1"/>
    <property type="match status" value="1"/>
</dbReference>
<evidence type="ECO:0000256" key="2">
    <source>
        <dbReference type="ARBA" id="ARBA00005988"/>
    </source>
</evidence>
<reference evidence="12" key="1">
    <citation type="submission" date="2018-11" db="EMBL/GenBank/DDBJ databases">
        <title>Complete genome sequence of Paenibacillus sp. ML311-T8.</title>
        <authorList>
            <person name="Nam Y.-D."/>
            <person name="Kang J."/>
            <person name="Chung W.-H."/>
            <person name="Park Y.S."/>
        </authorList>
    </citation>
    <scope>NUCLEOTIDE SEQUENCE [LARGE SCALE GENOMIC DNA]</scope>
    <source>
        <strain evidence="12">ML311-T8</strain>
    </source>
</reference>
<comment type="cofactor">
    <cofactor evidence="1">
        <name>Zn(2+)</name>
        <dbReference type="ChEBI" id="CHEBI:29105"/>
    </cofactor>
</comment>
<protein>
    <submittedName>
        <fullName evidence="11">Gamma-D-glutamyl-meso-diaminopimelate peptidase</fullName>
    </submittedName>
</protein>
<dbReference type="Gene3D" id="3.40.630.10">
    <property type="entry name" value="Zn peptidases"/>
    <property type="match status" value="1"/>
</dbReference>
<feature type="domain" description="Peptidase M14" evidence="10">
    <location>
        <begin position="35"/>
        <end position="331"/>
    </location>
</feature>
<dbReference type="GO" id="GO:0005615">
    <property type="term" value="C:extracellular space"/>
    <property type="evidence" value="ECO:0007669"/>
    <property type="project" value="TreeGrafter"/>
</dbReference>
<dbReference type="SUPFAM" id="SSF53187">
    <property type="entry name" value="Zn-dependent exopeptidases"/>
    <property type="match status" value="1"/>
</dbReference>
<accession>A0A6B8RHF6</accession>
<keyword evidence="5" id="KW-0378">Hydrolase</keyword>
<evidence type="ECO:0000256" key="6">
    <source>
        <dbReference type="ARBA" id="ARBA00022833"/>
    </source>
</evidence>
<dbReference type="InterPro" id="IPR034274">
    <property type="entry name" value="ENP1_M14_CPD"/>
</dbReference>